<name>A0A6S6Y540_9PROT</name>
<evidence type="ECO:0000259" key="1">
    <source>
        <dbReference type="Pfam" id="PF09699"/>
    </source>
</evidence>
<feature type="domain" description="Doubled CXXCH motif" evidence="1">
    <location>
        <begin position="190"/>
        <end position="221"/>
    </location>
</feature>
<dbReference type="KEGG" id="doe:DENOEST_0543"/>
<dbReference type="EMBL" id="LR778301">
    <property type="protein sequence ID" value="CAB1367708.1"/>
    <property type="molecule type" value="Genomic_DNA"/>
</dbReference>
<dbReference type="RefSeq" id="WP_197970491.1">
    <property type="nucleotide sequence ID" value="NZ_LR778301.1"/>
</dbReference>
<accession>A0A6S6Y540</accession>
<dbReference type="AlphaFoldDB" id="A0A6S6Y540"/>
<evidence type="ECO:0000313" key="3">
    <source>
        <dbReference type="Proteomes" id="UP000515733"/>
    </source>
</evidence>
<sequence>MGQADIRTTPHGKIAGEAVKDTKEICVFCHTPAISTQATAVAAPRWQKSLGDGYVFVMYDDIGRLQYGDKPAVGSQSLACLSCHDATQAYSVTSNFLMDHPYGVPYRGYLREHKNVEKTLKVGTDDDEGSVKAKHIKSSDDFRRPSNGIVDNRTVWWVSRSEGSMVRQRGDLPLYVRKGEGSDEGVPYMECSSCHDPHSANGQFLRITNTGSRLCLTCHDK</sequence>
<protein>
    <recommendedName>
        <fullName evidence="1">Doubled CXXCH motif domain-containing protein</fullName>
    </recommendedName>
</protein>
<gene>
    <name evidence="2" type="ORF">DENOEST_0543</name>
</gene>
<keyword evidence="3" id="KW-1185">Reference proteome</keyword>
<reference evidence="2 3" key="1">
    <citation type="submission" date="2020-03" db="EMBL/GenBank/DDBJ databases">
        <authorList>
            <consortium name="Genoscope - CEA"/>
            <person name="William W."/>
        </authorList>
    </citation>
    <scope>NUCLEOTIDE SEQUENCE [LARGE SCALE GENOMIC DNA]</scope>
    <source>
        <strain evidence="3">DSM 16959</strain>
    </source>
</reference>
<dbReference type="NCBIfam" id="TIGR01905">
    <property type="entry name" value="paired_CXXCH_1"/>
    <property type="match status" value="1"/>
</dbReference>
<proteinExistence type="predicted"/>
<organism evidence="2 3">
    <name type="scientific">Denitratisoma oestradiolicum</name>
    <dbReference type="NCBI Taxonomy" id="311182"/>
    <lineage>
        <taxon>Bacteria</taxon>
        <taxon>Pseudomonadati</taxon>
        <taxon>Pseudomonadota</taxon>
        <taxon>Betaproteobacteria</taxon>
        <taxon>Nitrosomonadales</taxon>
        <taxon>Sterolibacteriaceae</taxon>
        <taxon>Denitratisoma</taxon>
    </lineage>
</organism>
<dbReference type="InterPro" id="IPR036280">
    <property type="entry name" value="Multihaem_cyt_sf"/>
</dbReference>
<dbReference type="InterPro" id="IPR010177">
    <property type="entry name" value="Paired_CXXCH_1"/>
</dbReference>
<evidence type="ECO:0000313" key="2">
    <source>
        <dbReference type="EMBL" id="CAB1367708.1"/>
    </source>
</evidence>
<dbReference type="Proteomes" id="UP000515733">
    <property type="component" value="Chromosome"/>
</dbReference>
<dbReference type="SUPFAM" id="SSF48695">
    <property type="entry name" value="Multiheme cytochromes"/>
    <property type="match status" value="1"/>
</dbReference>
<dbReference type="Pfam" id="PF09699">
    <property type="entry name" value="Paired_CXXCH_1"/>
    <property type="match status" value="1"/>
</dbReference>